<gene>
    <name evidence="2" type="ORF">GHC57_12445</name>
</gene>
<dbReference type="OrthoDB" id="7831428at2"/>
<dbReference type="AlphaFoldDB" id="A0A7X2D3F3"/>
<dbReference type="Proteomes" id="UP000434582">
    <property type="component" value="Unassembled WGS sequence"/>
</dbReference>
<organism evidence="2 3">
    <name type="scientific">Roseospira navarrensis</name>
    <dbReference type="NCBI Taxonomy" id="140058"/>
    <lineage>
        <taxon>Bacteria</taxon>
        <taxon>Pseudomonadati</taxon>
        <taxon>Pseudomonadota</taxon>
        <taxon>Alphaproteobacteria</taxon>
        <taxon>Rhodospirillales</taxon>
        <taxon>Rhodospirillaceae</taxon>
        <taxon>Roseospira</taxon>
    </lineage>
</organism>
<feature type="chain" id="PRO_5031328667" evidence="1">
    <location>
        <begin position="21"/>
        <end position="215"/>
    </location>
</feature>
<feature type="signal peptide" evidence="1">
    <location>
        <begin position="1"/>
        <end position="20"/>
    </location>
</feature>
<evidence type="ECO:0000313" key="3">
    <source>
        <dbReference type="Proteomes" id="UP000434582"/>
    </source>
</evidence>
<keyword evidence="1" id="KW-0732">Signal</keyword>
<evidence type="ECO:0000313" key="2">
    <source>
        <dbReference type="EMBL" id="MQX37329.1"/>
    </source>
</evidence>
<comment type="caution">
    <text evidence="2">The sequence shown here is derived from an EMBL/GenBank/DDBJ whole genome shotgun (WGS) entry which is preliminary data.</text>
</comment>
<keyword evidence="3" id="KW-1185">Reference proteome</keyword>
<protein>
    <submittedName>
        <fullName evidence="2">Uncharacterized protein</fullName>
    </submittedName>
</protein>
<evidence type="ECO:0000256" key="1">
    <source>
        <dbReference type="SAM" id="SignalP"/>
    </source>
</evidence>
<dbReference type="RefSeq" id="WP_153344699.1">
    <property type="nucleotide sequence ID" value="NZ_WIVE01000039.1"/>
</dbReference>
<dbReference type="EMBL" id="WIVE01000039">
    <property type="protein sequence ID" value="MQX37329.1"/>
    <property type="molecule type" value="Genomic_DNA"/>
</dbReference>
<reference evidence="2 3" key="1">
    <citation type="submission" date="2019-10" db="EMBL/GenBank/DDBJ databases">
        <title>Draft whole-genome sequence of the purple nonsulfur photosynthetic bacterium Roseospira navarrensis DSM 15114.</title>
        <authorList>
            <person name="Kyndt J.A."/>
            <person name="Meyer T.E."/>
        </authorList>
    </citation>
    <scope>NUCLEOTIDE SEQUENCE [LARGE SCALE GENOMIC DNA]</scope>
    <source>
        <strain evidence="2 3">DSM 15114</strain>
    </source>
</reference>
<sequence length="215" mass="23196">MRILLVSVLVWGGLVGAAHAQEDCRSIENDIARLACYDDAFGRGSATTEPSPALSRDDIYLTLQNALRSVYSPPNGLPIVVDSEFLSDQCRLFIGRFSANSQDLTRNLNTIITVDLANLDSVTSGYGGARFQMKRGHTATFNEFSGHVPQMRYDAQRLSMIAGNMFRLFAENGPAGGYQKVEPSVTLEITTPESQVDADTILSGLRDLAAACGAG</sequence>
<proteinExistence type="predicted"/>
<name>A0A7X2D3F3_9PROT</name>
<accession>A0A7X2D3F3</accession>